<dbReference type="EMBL" id="GL732547">
    <property type="protein sequence ID" value="EFX80334.1"/>
    <property type="molecule type" value="Genomic_DNA"/>
</dbReference>
<dbReference type="Proteomes" id="UP000000305">
    <property type="component" value="Unassembled WGS sequence"/>
</dbReference>
<proteinExistence type="predicted"/>
<dbReference type="InParanoid" id="E9GIW6"/>
<evidence type="ECO:0000256" key="1">
    <source>
        <dbReference type="SAM" id="MobiDB-lite"/>
    </source>
</evidence>
<feature type="signal peptide" evidence="2">
    <location>
        <begin position="1"/>
        <end position="24"/>
    </location>
</feature>
<accession>E9GIW6</accession>
<evidence type="ECO:0000256" key="2">
    <source>
        <dbReference type="SAM" id="SignalP"/>
    </source>
</evidence>
<dbReference type="HOGENOM" id="CLU_1295551_0_0_1"/>
<feature type="chain" id="PRO_5003240384" evidence="2">
    <location>
        <begin position="25"/>
        <end position="213"/>
    </location>
</feature>
<evidence type="ECO:0000313" key="4">
    <source>
        <dbReference type="Proteomes" id="UP000000305"/>
    </source>
</evidence>
<dbReference type="OrthoDB" id="6344500at2759"/>
<feature type="region of interest" description="Disordered" evidence="1">
    <location>
        <begin position="37"/>
        <end position="73"/>
    </location>
</feature>
<sequence length="213" mass="23866">MNSGMVHLATWLILIVGGSLVVESRTVRLLANSLPTSVNKQQPTKTGRHPLNTAEIKGQHNDKRVSSSPYTAHQGGGIMDGSKLFDGLTLATYGTKNFVQESAGNNHLPKLKNRQGLGGAFSDFGPYMGKFIYKLFVRRALIKPMVKGMKRLIPGTMYHYYNDIMSSNRVFKMMEPLSPAISSYTYNKFEQGIFWSLNRAGSFVMDNFIEFER</sequence>
<name>E9GIW6_DAPPU</name>
<keyword evidence="4" id="KW-1185">Reference proteome</keyword>
<keyword evidence="2" id="KW-0732">Signal</keyword>
<evidence type="ECO:0000313" key="3">
    <source>
        <dbReference type="EMBL" id="EFX80334.1"/>
    </source>
</evidence>
<protein>
    <submittedName>
        <fullName evidence="3">Uncharacterized protein</fullName>
    </submittedName>
</protein>
<organism evidence="3 4">
    <name type="scientific">Daphnia pulex</name>
    <name type="common">Water flea</name>
    <dbReference type="NCBI Taxonomy" id="6669"/>
    <lineage>
        <taxon>Eukaryota</taxon>
        <taxon>Metazoa</taxon>
        <taxon>Ecdysozoa</taxon>
        <taxon>Arthropoda</taxon>
        <taxon>Crustacea</taxon>
        <taxon>Branchiopoda</taxon>
        <taxon>Diplostraca</taxon>
        <taxon>Cladocera</taxon>
        <taxon>Anomopoda</taxon>
        <taxon>Daphniidae</taxon>
        <taxon>Daphnia</taxon>
    </lineage>
</organism>
<reference evidence="3 4" key="1">
    <citation type="journal article" date="2011" name="Science">
        <title>The ecoresponsive genome of Daphnia pulex.</title>
        <authorList>
            <person name="Colbourne J.K."/>
            <person name="Pfrender M.E."/>
            <person name="Gilbert D."/>
            <person name="Thomas W.K."/>
            <person name="Tucker A."/>
            <person name="Oakley T.H."/>
            <person name="Tokishita S."/>
            <person name="Aerts A."/>
            <person name="Arnold G.J."/>
            <person name="Basu M.K."/>
            <person name="Bauer D.J."/>
            <person name="Caceres C.E."/>
            <person name="Carmel L."/>
            <person name="Casola C."/>
            <person name="Choi J.H."/>
            <person name="Detter J.C."/>
            <person name="Dong Q."/>
            <person name="Dusheyko S."/>
            <person name="Eads B.D."/>
            <person name="Frohlich T."/>
            <person name="Geiler-Samerotte K.A."/>
            <person name="Gerlach D."/>
            <person name="Hatcher P."/>
            <person name="Jogdeo S."/>
            <person name="Krijgsveld J."/>
            <person name="Kriventseva E.V."/>
            <person name="Kultz D."/>
            <person name="Laforsch C."/>
            <person name="Lindquist E."/>
            <person name="Lopez J."/>
            <person name="Manak J.R."/>
            <person name="Muller J."/>
            <person name="Pangilinan J."/>
            <person name="Patwardhan R.P."/>
            <person name="Pitluck S."/>
            <person name="Pritham E.J."/>
            <person name="Rechtsteiner A."/>
            <person name="Rho M."/>
            <person name="Rogozin I.B."/>
            <person name="Sakarya O."/>
            <person name="Salamov A."/>
            <person name="Schaack S."/>
            <person name="Shapiro H."/>
            <person name="Shiga Y."/>
            <person name="Skalitzky C."/>
            <person name="Smith Z."/>
            <person name="Souvorov A."/>
            <person name="Sung W."/>
            <person name="Tang Z."/>
            <person name="Tsuchiya D."/>
            <person name="Tu H."/>
            <person name="Vos H."/>
            <person name="Wang M."/>
            <person name="Wolf Y.I."/>
            <person name="Yamagata H."/>
            <person name="Yamada T."/>
            <person name="Ye Y."/>
            <person name="Shaw J.R."/>
            <person name="Andrews J."/>
            <person name="Crease T.J."/>
            <person name="Tang H."/>
            <person name="Lucas S.M."/>
            <person name="Robertson H.M."/>
            <person name="Bork P."/>
            <person name="Koonin E.V."/>
            <person name="Zdobnov E.M."/>
            <person name="Grigoriev I.V."/>
            <person name="Lynch M."/>
            <person name="Boore J.L."/>
        </authorList>
    </citation>
    <scope>NUCLEOTIDE SEQUENCE [LARGE SCALE GENOMIC DNA]</scope>
</reference>
<dbReference type="AlphaFoldDB" id="E9GIW6"/>
<dbReference type="KEGG" id="dpx:DAPPUDRAFT_224635"/>
<gene>
    <name evidence="3" type="ORF">DAPPUDRAFT_224635</name>
</gene>